<dbReference type="Proteomes" id="UP000256304">
    <property type="component" value="Unassembled WGS sequence"/>
</dbReference>
<gene>
    <name evidence="2" type="ORF">A8990_106157</name>
</gene>
<evidence type="ECO:0000259" key="1">
    <source>
        <dbReference type="Pfam" id="PF04355"/>
    </source>
</evidence>
<comment type="caution">
    <text evidence="2">The sequence shown here is derived from an EMBL/GenBank/DDBJ whole genome shotgun (WGS) entry which is preliminary data.</text>
</comment>
<organism evidence="2 3">
    <name type="scientific">Paenibacillus taihuensis</name>
    <dbReference type="NCBI Taxonomy" id="1156355"/>
    <lineage>
        <taxon>Bacteria</taxon>
        <taxon>Bacillati</taxon>
        <taxon>Bacillota</taxon>
        <taxon>Bacilli</taxon>
        <taxon>Bacillales</taxon>
        <taxon>Paenibacillaceae</taxon>
        <taxon>Paenibacillus</taxon>
    </lineage>
</organism>
<dbReference type="GO" id="GO:0019867">
    <property type="term" value="C:outer membrane"/>
    <property type="evidence" value="ECO:0007669"/>
    <property type="project" value="InterPro"/>
</dbReference>
<sequence>MEWEKERERFMKMNSKFAWCRRWVSHTAVILALVLILSLMAVSGPLSVNAAASSTSIVSGGVIQHPYLTIQFQKQGVPASIRPGMSKQQVDKLLGTPAVVESDSFRGYFYSMASLMIGYLDGRVASIATSTTEASLNGLFKRGTPGTKVLAKLGQPSQKNDLRYEYVFQITNGKLKQIYGQAVPLSKGRSDVYTLRFTVKSNGNIIGISVQQSAFTQAMEDRINKPDPNRSAFAVEDIIGISSGGDKRISLGMNRETVEEKYGKPDGQLSYGMAVMDTYGTISVFYRDEIVAAILVDPKADTQTNKGLRMPASRNEVLRMYGEPTSSESSGLEYHFEQVGAQLQSMNFYRWADSKYHRNNLYSLSFVAYEDDSNRIEYFILNDFDFIYDEMNIPKPATV</sequence>
<name>A0A3D9SKZ4_9BACL</name>
<proteinExistence type="predicted"/>
<keyword evidence="3" id="KW-1185">Reference proteome</keyword>
<evidence type="ECO:0000313" key="2">
    <source>
        <dbReference type="EMBL" id="REE90652.1"/>
    </source>
</evidence>
<feature type="domain" description="Outer membrane protein assembly factor BamE" evidence="1">
    <location>
        <begin position="79"/>
        <end position="103"/>
    </location>
</feature>
<dbReference type="EMBL" id="QTTN01000006">
    <property type="protein sequence ID" value="REE90652.1"/>
    <property type="molecule type" value="Genomic_DNA"/>
</dbReference>
<accession>A0A3D9SKZ4</accession>
<dbReference type="OrthoDB" id="2590165at2"/>
<dbReference type="InterPro" id="IPR007450">
    <property type="entry name" value="BamE_dom"/>
</dbReference>
<dbReference type="Pfam" id="PF04355">
    <property type="entry name" value="BamE"/>
    <property type="match status" value="1"/>
</dbReference>
<dbReference type="AlphaFoldDB" id="A0A3D9SKZ4"/>
<evidence type="ECO:0000313" key="3">
    <source>
        <dbReference type="Proteomes" id="UP000256304"/>
    </source>
</evidence>
<protein>
    <submittedName>
        <fullName evidence="2">SmpA/OmlA family protein</fullName>
    </submittedName>
</protein>
<reference evidence="2 3" key="1">
    <citation type="submission" date="2018-08" db="EMBL/GenBank/DDBJ databases">
        <title>Genomic Encyclopedia of Type Strains, Phase III (KMG-III): the genomes of soil and plant-associated and newly described type strains.</title>
        <authorList>
            <person name="Whitman W."/>
        </authorList>
    </citation>
    <scope>NUCLEOTIDE SEQUENCE [LARGE SCALE GENOMIC DNA]</scope>
    <source>
        <strain evidence="2 3">CGMCC 1.10966</strain>
    </source>
</reference>
<dbReference type="RefSeq" id="WP_116188380.1">
    <property type="nucleotide sequence ID" value="NZ_QTTN01000006.1"/>
</dbReference>